<dbReference type="Proteomes" id="UP000317171">
    <property type="component" value="Chromosome"/>
</dbReference>
<dbReference type="EMBL" id="CP036269">
    <property type="protein sequence ID" value="QDT43793.1"/>
    <property type="molecule type" value="Genomic_DNA"/>
</dbReference>
<feature type="compositionally biased region" description="Polar residues" evidence="1">
    <location>
        <begin position="41"/>
        <end position="55"/>
    </location>
</feature>
<evidence type="ECO:0000256" key="2">
    <source>
        <dbReference type="SAM" id="Phobius"/>
    </source>
</evidence>
<sequence length="150" mass="16685">MVISMQAFRLLEKKQHRLCFLMLLLFFISMPVSNLSAQQNEEAGSATVDSSNQSGVDVPTDSELGENEKSDGKKKDERPRELGVLILIVWILAGTGIGILIFTSLFGHSVRSMIRRPYPNQTHPDQQIPVEPAPDNPDDSEQVEEEPPKA</sequence>
<organism evidence="3 4">
    <name type="scientific">Gimesia alba</name>
    <dbReference type="NCBI Taxonomy" id="2527973"/>
    <lineage>
        <taxon>Bacteria</taxon>
        <taxon>Pseudomonadati</taxon>
        <taxon>Planctomycetota</taxon>
        <taxon>Planctomycetia</taxon>
        <taxon>Planctomycetales</taxon>
        <taxon>Planctomycetaceae</taxon>
        <taxon>Gimesia</taxon>
    </lineage>
</organism>
<name>A0A517RIU7_9PLAN</name>
<accession>A0A517RIU7</accession>
<keyword evidence="2" id="KW-0472">Membrane</keyword>
<keyword evidence="2" id="KW-1133">Transmembrane helix</keyword>
<feature type="region of interest" description="Disordered" evidence="1">
    <location>
        <begin position="41"/>
        <end position="76"/>
    </location>
</feature>
<protein>
    <submittedName>
        <fullName evidence="3">Uncharacterized protein</fullName>
    </submittedName>
</protein>
<feature type="compositionally biased region" description="Basic and acidic residues" evidence="1">
    <location>
        <begin position="66"/>
        <end position="76"/>
    </location>
</feature>
<keyword evidence="4" id="KW-1185">Reference proteome</keyword>
<feature type="compositionally biased region" description="Acidic residues" evidence="1">
    <location>
        <begin position="136"/>
        <end position="150"/>
    </location>
</feature>
<dbReference type="KEGG" id="gaz:Pan241w_38970"/>
<evidence type="ECO:0000313" key="3">
    <source>
        <dbReference type="EMBL" id="QDT43793.1"/>
    </source>
</evidence>
<gene>
    <name evidence="3" type="ORF">Pan241w_38970</name>
</gene>
<reference evidence="3 4" key="1">
    <citation type="submission" date="2019-02" db="EMBL/GenBank/DDBJ databases">
        <title>Deep-cultivation of Planctomycetes and their phenomic and genomic characterization uncovers novel biology.</title>
        <authorList>
            <person name="Wiegand S."/>
            <person name="Jogler M."/>
            <person name="Boedeker C."/>
            <person name="Pinto D."/>
            <person name="Vollmers J."/>
            <person name="Rivas-Marin E."/>
            <person name="Kohn T."/>
            <person name="Peeters S.H."/>
            <person name="Heuer A."/>
            <person name="Rast P."/>
            <person name="Oberbeckmann S."/>
            <person name="Bunk B."/>
            <person name="Jeske O."/>
            <person name="Meyerdierks A."/>
            <person name="Storesund J.E."/>
            <person name="Kallscheuer N."/>
            <person name="Luecker S."/>
            <person name="Lage O.M."/>
            <person name="Pohl T."/>
            <person name="Merkel B.J."/>
            <person name="Hornburger P."/>
            <person name="Mueller R.-W."/>
            <person name="Bruemmer F."/>
            <person name="Labrenz M."/>
            <person name="Spormann A.M."/>
            <person name="Op den Camp H."/>
            <person name="Overmann J."/>
            <person name="Amann R."/>
            <person name="Jetten M.S.M."/>
            <person name="Mascher T."/>
            <person name="Medema M.H."/>
            <person name="Devos D.P."/>
            <person name="Kaster A.-K."/>
            <person name="Ovreas L."/>
            <person name="Rohde M."/>
            <person name="Galperin M.Y."/>
            <person name="Jogler C."/>
        </authorList>
    </citation>
    <scope>NUCLEOTIDE SEQUENCE [LARGE SCALE GENOMIC DNA]</scope>
    <source>
        <strain evidence="3 4">Pan241w</strain>
    </source>
</reference>
<feature type="transmembrane region" description="Helical" evidence="2">
    <location>
        <begin position="82"/>
        <end position="106"/>
    </location>
</feature>
<evidence type="ECO:0000256" key="1">
    <source>
        <dbReference type="SAM" id="MobiDB-lite"/>
    </source>
</evidence>
<dbReference type="AlphaFoldDB" id="A0A517RIU7"/>
<evidence type="ECO:0000313" key="4">
    <source>
        <dbReference type="Proteomes" id="UP000317171"/>
    </source>
</evidence>
<keyword evidence="2" id="KW-0812">Transmembrane</keyword>
<feature type="region of interest" description="Disordered" evidence="1">
    <location>
        <begin position="117"/>
        <end position="150"/>
    </location>
</feature>
<proteinExistence type="predicted"/>